<dbReference type="AlphaFoldDB" id="A0A6N4TLY6"/>
<proteinExistence type="predicted"/>
<keyword evidence="1" id="KW-0812">Transmembrane</keyword>
<dbReference type="KEGG" id="aarg:Aargi30884_27310"/>
<keyword evidence="3" id="KW-1185">Reference proteome</keyword>
<keyword evidence="1" id="KW-0472">Membrane</keyword>
<evidence type="ECO:0000313" key="3">
    <source>
        <dbReference type="Proteomes" id="UP000464754"/>
    </source>
</evidence>
<sequence>MNKENLRKFKESGEKYSISKSFAQSYNRGRLLIAGILALLILILCL</sequence>
<name>A0A6N4TLY6_9FIRM</name>
<dbReference type="RefSeq" id="WP_158572298.1">
    <property type="nucleotide sequence ID" value="NZ_AP019695.1"/>
</dbReference>
<keyword evidence="1" id="KW-1133">Transmembrane helix</keyword>
<organism evidence="2 3">
    <name type="scientific">Amedibacterium intestinale</name>
    <dbReference type="NCBI Taxonomy" id="2583452"/>
    <lineage>
        <taxon>Bacteria</taxon>
        <taxon>Bacillati</taxon>
        <taxon>Bacillota</taxon>
        <taxon>Erysipelotrichia</taxon>
        <taxon>Erysipelotrichales</taxon>
        <taxon>Erysipelotrichaceae</taxon>
        <taxon>Amedibacterium</taxon>
    </lineage>
</organism>
<evidence type="ECO:0000256" key="1">
    <source>
        <dbReference type="SAM" id="Phobius"/>
    </source>
</evidence>
<dbReference type="EMBL" id="AP019695">
    <property type="protein sequence ID" value="BBK23828.1"/>
    <property type="molecule type" value="Genomic_DNA"/>
</dbReference>
<accession>A0A6N4TLY6</accession>
<evidence type="ECO:0000313" key="2">
    <source>
        <dbReference type="EMBL" id="BBK23828.1"/>
    </source>
</evidence>
<dbReference type="Proteomes" id="UP000464754">
    <property type="component" value="Chromosome"/>
</dbReference>
<protein>
    <submittedName>
        <fullName evidence="2">Uncharacterized protein</fullName>
    </submittedName>
</protein>
<reference evidence="3" key="1">
    <citation type="submission" date="2019-05" db="EMBL/GenBank/DDBJ databases">
        <title>Complete genome sequencing of Absiella argi strain JCM 30884.</title>
        <authorList>
            <person name="Sakamoto M."/>
            <person name="Murakami T."/>
            <person name="Mori H."/>
        </authorList>
    </citation>
    <scope>NUCLEOTIDE SEQUENCE [LARGE SCALE GENOMIC DNA]</scope>
    <source>
        <strain evidence="3">JCM 30884</strain>
    </source>
</reference>
<feature type="transmembrane region" description="Helical" evidence="1">
    <location>
        <begin position="29"/>
        <end position="45"/>
    </location>
</feature>
<gene>
    <name evidence="2" type="ORF">Aargi30884_27310</name>
</gene>